<dbReference type="PROSITE" id="PS00383">
    <property type="entry name" value="TYR_PHOSPHATASE_1"/>
    <property type="match status" value="1"/>
</dbReference>
<dbReference type="InterPro" id="IPR001763">
    <property type="entry name" value="Rhodanese-like_dom"/>
</dbReference>
<protein>
    <submittedName>
        <fullName evidence="8">tRNA 2-selenouridine synthase</fullName>
    </submittedName>
</protein>
<dbReference type="SMART" id="SM00450">
    <property type="entry name" value="RHOD"/>
    <property type="match status" value="1"/>
</dbReference>
<dbReference type="GO" id="GO:0043828">
    <property type="term" value="F:tRNA 2-selenouridine synthase activity"/>
    <property type="evidence" value="ECO:0007669"/>
    <property type="project" value="InterPro"/>
</dbReference>
<dbReference type="GO" id="GO:0004792">
    <property type="term" value="F:thiosulfate-cyanide sulfurtransferase activity"/>
    <property type="evidence" value="ECO:0007669"/>
    <property type="project" value="InterPro"/>
</dbReference>
<organism evidence="8 9">
    <name type="scientific">Dyadobacter psychrophilus</name>
    <dbReference type="NCBI Taxonomy" id="651661"/>
    <lineage>
        <taxon>Bacteria</taxon>
        <taxon>Pseudomonadati</taxon>
        <taxon>Bacteroidota</taxon>
        <taxon>Cytophagia</taxon>
        <taxon>Cytophagales</taxon>
        <taxon>Spirosomataceae</taxon>
        <taxon>Dyadobacter</taxon>
    </lineage>
</organism>
<dbReference type="Pfam" id="PF00581">
    <property type="entry name" value="Rhodanese"/>
    <property type="match status" value="1"/>
</dbReference>
<dbReference type="NCBIfam" id="TIGR03167">
    <property type="entry name" value="tRNA_sel_U_synt"/>
    <property type="match status" value="1"/>
</dbReference>
<dbReference type="PANTHER" id="PTHR30401:SF0">
    <property type="entry name" value="TRNA 2-SELENOURIDINE SYNTHASE"/>
    <property type="match status" value="1"/>
</dbReference>
<keyword evidence="5" id="KW-0711">Selenium</keyword>
<keyword evidence="4" id="KW-0904">Protein phosphatase</keyword>
<dbReference type="NCBIfam" id="NF008750">
    <property type="entry name" value="PRK11784.1-2"/>
    <property type="match status" value="1"/>
</dbReference>
<evidence type="ECO:0000313" key="8">
    <source>
        <dbReference type="EMBL" id="SKC05033.1"/>
    </source>
</evidence>
<keyword evidence="9" id="KW-1185">Reference proteome</keyword>
<gene>
    <name evidence="8" type="ORF">SAMN05660293_03816</name>
</gene>
<dbReference type="PROSITE" id="PS50206">
    <property type="entry name" value="RHODANESE_3"/>
    <property type="match status" value="1"/>
</dbReference>
<dbReference type="STRING" id="651661.SAMN05660293_03816"/>
<dbReference type="AlphaFoldDB" id="A0A1T5G961"/>
<dbReference type="RefSeq" id="WP_082216323.1">
    <property type="nucleotide sequence ID" value="NZ_FUZA01000005.1"/>
</dbReference>
<name>A0A1T5G961_9BACT</name>
<dbReference type="InterPro" id="IPR000751">
    <property type="entry name" value="MPI_Phosphatase"/>
</dbReference>
<reference evidence="9" key="1">
    <citation type="submission" date="2017-02" db="EMBL/GenBank/DDBJ databases">
        <authorList>
            <person name="Varghese N."/>
            <person name="Submissions S."/>
        </authorList>
    </citation>
    <scope>NUCLEOTIDE SEQUENCE [LARGE SCALE GENOMIC DNA]</scope>
    <source>
        <strain evidence="9">DSM 22270</strain>
    </source>
</reference>
<sequence>MIRTISVNEFFLLPDSIPLADVRTPAEFEHGHIPGAFNLPLFSNEERVLVGTTYKQVGREEAILLGFDLTGSKWSGFIKHALEVAPGKKIAVHCWRGGMRSGAMAWALNLYGFEVYLIEGGYKSFRRFALDQFLQPAALLVLGGRTGSGKTRILHELTSLGEQVIDLEHLAQHQGSSYGTMNKMIQPTQEQFENNLAFQLKDMDGSKRLWVEDESRNIGKLTIPTPLFDQMSNATLIDIHVDLEQRVKTLTLEYGLLDKEFLITCTDRIHKRLGPLQTKQAIAAINEGDMEGFIRIVLVYYDKTYRKDMAKRNAEKVLSIVIESEETAENAKQILNFTNTIPATVQA</sequence>
<dbReference type="EMBL" id="FUZA01000005">
    <property type="protein sequence ID" value="SKC05033.1"/>
    <property type="molecule type" value="Genomic_DNA"/>
</dbReference>
<keyword evidence="6" id="KW-0131">Cell cycle</keyword>
<dbReference type="InterPro" id="IPR016130">
    <property type="entry name" value="Tyr_Pase_AS"/>
</dbReference>
<dbReference type="Proteomes" id="UP000190897">
    <property type="component" value="Unassembled WGS sequence"/>
</dbReference>
<dbReference type="PRINTS" id="PR00716">
    <property type="entry name" value="MPIPHPHTASE"/>
</dbReference>
<dbReference type="NCBIfam" id="NF008752">
    <property type="entry name" value="PRK11784.1-4"/>
    <property type="match status" value="1"/>
</dbReference>
<dbReference type="PANTHER" id="PTHR30401">
    <property type="entry name" value="TRNA 2-SELENOURIDINE SYNTHASE"/>
    <property type="match status" value="1"/>
</dbReference>
<dbReference type="GO" id="GO:0002098">
    <property type="term" value="P:tRNA wobble uridine modification"/>
    <property type="evidence" value="ECO:0007669"/>
    <property type="project" value="InterPro"/>
</dbReference>
<feature type="domain" description="Rhodanese" evidence="7">
    <location>
        <begin position="13"/>
        <end position="134"/>
    </location>
</feature>
<evidence type="ECO:0000256" key="2">
    <source>
        <dbReference type="ARBA" id="ARBA00022618"/>
    </source>
</evidence>
<keyword evidence="3" id="KW-0378">Hydrolase</keyword>
<evidence type="ECO:0000256" key="6">
    <source>
        <dbReference type="ARBA" id="ARBA00023306"/>
    </source>
</evidence>
<evidence type="ECO:0000256" key="3">
    <source>
        <dbReference type="ARBA" id="ARBA00022801"/>
    </source>
</evidence>
<accession>A0A1T5G961</accession>
<dbReference type="Gene3D" id="3.40.250.10">
    <property type="entry name" value="Rhodanese-like domain"/>
    <property type="match status" value="1"/>
</dbReference>
<evidence type="ECO:0000256" key="4">
    <source>
        <dbReference type="ARBA" id="ARBA00022912"/>
    </source>
</evidence>
<dbReference type="InterPro" id="IPR017582">
    <property type="entry name" value="SelU"/>
</dbReference>
<evidence type="ECO:0000259" key="7">
    <source>
        <dbReference type="PROSITE" id="PS50206"/>
    </source>
</evidence>
<dbReference type="InterPro" id="IPR001307">
    <property type="entry name" value="Thiosulphate_STrfase_CS"/>
</dbReference>
<dbReference type="GO" id="GO:0051301">
    <property type="term" value="P:cell division"/>
    <property type="evidence" value="ECO:0007669"/>
    <property type="project" value="UniProtKB-KW"/>
</dbReference>
<dbReference type="Pfam" id="PF26341">
    <property type="entry name" value="AAA_SelU"/>
    <property type="match status" value="1"/>
</dbReference>
<dbReference type="GO" id="GO:0004725">
    <property type="term" value="F:protein tyrosine phosphatase activity"/>
    <property type="evidence" value="ECO:0007669"/>
    <property type="project" value="InterPro"/>
</dbReference>
<dbReference type="SUPFAM" id="SSF52821">
    <property type="entry name" value="Rhodanese/Cell cycle control phosphatase"/>
    <property type="match status" value="1"/>
</dbReference>
<evidence type="ECO:0000256" key="5">
    <source>
        <dbReference type="ARBA" id="ARBA00023266"/>
    </source>
</evidence>
<comment type="similarity">
    <text evidence="1">Belongs to the MPI phosphatase family.</text>
</comment>
<evidence type="ECO:0000256" key="1">
    <source>
        <dbReference type="ARBA" id="ARBA00011065"/>
    </source>
</evidence>
<dbReference type="PROSITE" id="PS00380">
    <property type="entry name" value="RHODANESE_1"/>
    <property type="match status" value="1"/>
</dbReference>
<dbReference type="InterPro" id="IPR058840">
    <property type="entry name" value="AAA_SelU"/>
</dbReference>
<dbReference type="InterPro" id="IPR036873">
    <property type="entry name" value="Rhodanese-like_dom_sf"/>
</dbReference>
<proteinExistence type="inferred from homology"/>
<keyword evidence="2" id="KW-0132">Cell division</keyword>
<dbReference type="OrthoDB" id="9808735at2"/>
<evidence type="ECO:0000313" key="9">
    <source>
        <dbReference type="Proteomes" id="UP000190897"/>
    </source>
</evidence>